<dbReference type="RefSeq" id="WP_184706428.1">
    <property type="nucleotide sequence ID" value="NZ_JACHBG010000008.1"/>
</dbReference>
<dbReference type="Proteomes" id="UP000565576">
    <property type="component" value="Unassembled WGS sequence"/>
</dbReference>
<protein>
    <submittedName>
        <fullName evidence="2">Uncharacterized protein</fullName>
    </submittedName>
</protein>
<reference evidence="2 3" key="1">
    <citation type="submission" date="2020-08" db="EMBL/GenBank/DDBJ databases">
        <title>Genomic Encyclopedia of Type Strains, Phase IV (KMG-V): Genome sequencing to study the core and pangenomes of soil and plant-associated prokaryotes.</title>
        <authorList>
            <person name="Whitman W."/>
        </authorList>
    </citation>
    <scope>NUCLEOTIDE SEQUENCE [LARGE SCALE GENOMIC DNA]</scope>
    <source>
        <strain evidence="2 3">SEMIA 4060</strain>
    </source>
</reference>
<evidence type="ECO:0000313" key="3">
    <source>
        <dbReference type="Proteomes" id="UP000565576"/>
    </source>
</evidence>
<organism evidence="2 3">
    <name type="scientific">Rhizobium lusitanum</name>
    <dbReference type="NCBI Taxonomy" id="293958"/>
    <lineage>
        <taxon>Bacteria</taxon>
        <taxon>Pseudomonadati</taxon>
        <taxon>Pseudomonadota</taxon>
        <taxon>Alphaproteobacteria</taxon>
        <taxon>Hyphomicrobiales</taxon>
        <taxon>Rhizobiaceae</taxon>
        <taxon>Rhizobium/Agrobacterium group</taxon>
        <taxon>Rhizobium</taxon>
    </lineage>
</organism>
<proteinExistence type="predicted"/>
<feature type="region of interest" description="Disordered" evidence="1">
    <location>
        <begin position="101"/>
        <end position="124"/>
    </location>
</feature>
<evidence type="ECO:0000313" key="2">
    <source>
        <dbReference type="EMBL" id="MBB6486446.1"/>
    </source>
</evidence>
<accession>A0A7X0ISP6</accession>
<gene>
    <name evidence="2" type="ORF">GGD46_003741</name>
</gene>
<sequence length="124" mass="13680">MYLHYNAAFHSLLWGKAAKRHRPWVFAKAWWSRSLSKQRRIPVHQPSPANGLYITTVAKPSFNAAFVLVSVDGASVGPRIPTGYPNGCQLFSPPRSHVIDRPQRTDKLPHSASVAASGFNSSTV</sequence>
<evidence type="ECO:0000256" key="1">
    <source>
        <dbReference type="SAM" id="MobiDB-lite"/>
    </source>
</evidence>
<name>A0A7X0ISP6_9HYPH</name>
<comment type="caution">
    <text evidence="2">The sequence shown here is derived from an EMBL/GenBank/DDBJ whole genome shotgun (WGS) entry which is preliminary data.</text>
</comment>
<dbReference type="EMBL" id="JACHBG010000008">
    <property type="protein sequence ID" value="MBB6486446.1"/>
    <property type="molecule type" value="Genomic_DNA"/>
</dbReference>
<dbReference type="AlphaFoldDB" id="A0A7X0ISP6"/>